<feature type="active site" description="Proton donor" evidence="7">
    <location>
        <position position="343"/>
    </location>
</feature>
<keyword evidence="5" id="KW-0028">Amino-acid biosynthesis</keyword>
<keyword evidence="3 5" id="KW-0663">Pyridoxal phosphate</keyword>
<keyword evidence="2 5" id="KW-0210">Decarboxylase</keyword>
<sequence>MFNAQIVDSFKDKETPFYYYDLKLLKNTLTACKEASLPHHFHVHFALKANFNNRVLQVIKDFGFGADCVSGGEVKKALEIGFDAKQVVFAGVGKSDREINDALDKNIFCFNVESIQELEVINELAAKKGKKASVAIRVNPNVDAHTHHYITTGLDENKFGINAWELADVSETLKKCSHLEFLGIHFHVGSQITDMNVFKSLCVKVNEVQSWFEERGMPVKVLNVGGGLGVDYHHPDENNIADFNSYFQIFKDFLEIKPYQEVHFELGRALVAQCSSLITSVLYVKHGIKKNFAIVDAGMTELMRPALYQAYHKIENISRQLDNSEIKNQESKIINYDVVGPICESSDCFGKEVALPETKRGDLIALRTAGAYGEVMASAYNLRPDIRHVYNEL</sequence>
<feature type="domain" description="Orn/DAP/Arg decarboxylase 2 N-terminal" evidence="10">
    <location>
        <begin position="36"/>
        <end position="272"/>
    </location>
</feature>
<dbReference type="Gene3D" id="3.20.20.10">
    <property type="entry name" value="Alanine racemase"/>
    <property type="match status" value="1"/>
</dbReference>
<evidence type="ECO:0000256" key="1">
    <source>
        <dbReference type="ARBA" id="ARBA00001933"/>
    </source>
</evidence>
<dbReference type="AlphaFoldDB" id="A0A5C0VP72"/>
<dbReference type="InterPro" id="IPR022644">
    <property type="entry name" value="De-COase2_N"/>
</dbReference>
<feature type="binding site" evidence="5">
    <location>
        <position position="268"/>
    </location>
    <ligand>
        <name>substrate</name>
    </ligand>
</feature>
<evidence type="ECO:0000256" key="7">
    <source>
        <dbReference type="PIRSR" id="PIRSR600183-50"/>
    </source>
</evidence>
<dbReference type="InterPro" id="IPR022653">
    <property type="entry name" value="De-COase2_pyr-phos_BS"/>
</dbReference>
<feature type="domain" description="Orn/DAP/Arg decarboxylase 2 C-terminal" evidence="9">
    <location>
        <begin position="17"/>
        <end position="370"/>
    </location>
</feature>
<dbReference type="EC" id="4.1.1.20" evidence="5 6"/>
<feature type="binding site" evidence="5">
    <location>
        <position position="304"/>
    </location>
    <ligand>
        <name>substrate</name>
    </ligand>
</feature>
<gene>
    <name evidence="5 11" type="primary">lysA</name>
    <name evidence="11" type="ORF">FYC62_05525</name>
</gene>
<dbReference type="InterPro" id="IPR009006">
    <property type="entry name" value="Ala_racemase/Decarboxylase_C"/>
</dbReference>
<proteinExistence type="inferred from homology"/>
<dbReference type="RefSeq" id="WP_039452523.1">
    <property type="nucleotide sequence ID" value="NZ_CP043329.1"/>
</dbReference>
<comment type="cofactor">
    <cofactor evidence="1 5 7 8">
        <name>pyridoxal 5'-phosphate</name>
        <dbReference type="ChEBI" id="CHEBI:597326"/>
    </cofactor>
</comment>
<evidence type="ECO:0000313" key="11">
    <source>
        <dbReference type="EMBL" id="QEK53241.1"/>
    </source>
</evidence>
<keyword evidence="5 8" id="KW-0457">Lysine biosynthesis</keyword>
<feature type="binding site" evidence="5">
    <location>
        <position position="372"/>
    </location>
    <ligand>
        <name>pyridoxal 5'-phosphate</name>
        <dbReference type="ChEBI" id="CHEBI:597326"/>
    </ligand>
</feature>
<dbReference type="Pfam" id="PF02784">
    <property type="entry name" value="Orn_Arg_deC_N"/>
    <property type="match status" value="1"/>
</dbReference>
<dbReference type="InterPro" id="IPR002986">
    <property type="entry name" value="DAP_deCOOHase_LysA"/>
</dbReference>
<dbReference type="SUPFAM" id="SSF51419">
    <property type="entry name" value="PLP-binding barrel"/>
    <property type="match status" value="1"/>
</dbReference>
<dbReference type="PROSITE" id="PS00878">
    <property type="entry name" value="ODR_DC_2_1"/>
    <property type="match status" value="1"/>
</dbReference>
<dbReference type="Proteomes" id="UP000323653">
    <property type="component" value="Chromosome"/>
</dbReference>
<dbReference type="Gene3D" id="2.40.37.10">
    <property type="entry name" value="Lyase, Ornithine Decarboxylase, Chain A, domain 1"/>
    <property type="match status" value="1"/>
</dbReference>
<protein>
    <recommendedName>
        <fullName evidence="5 6">Diaminopimelate decarboxylase</fullName>
        <shortName evidence="5">DAP decarboxylase</shortName>
        <shortName evidence="5">DAPDC</shortName>
        <ecNumber evidence="5 6">4.1.1.20</ecNumber>
    </recommendedName>
</protein>
<comment type="subunit">
    <text evidence="5">Homodimer.</text>
</comment>
<dbReference type="InterPro" id="IPR022657">
    <property type="entry name" value="De-COase2_CS"/>
</dbReference>
<evidence type="ECO:0000259" key="10">
    <source>
        <dbReference type="Pfam" id="PF02784"/>
    </source>
</evidence>
<dbReference type="NCBIfam" id="TIGR01048">
    <property type="entry name" value="lysA"/>
    <property type="match status" value="1"/>
</dbReference>
<evidence type="ECO:0000256" key="4">
    <source>
        <dbReference type="ARBA" id="ARBA00023239"/>
    </source>
</evidence>
<name>A0A5C0VP72_9SPHI</name>
<accession>A0A5C0VP72</accession>
<evidence type="ECO:0000313" key="12">
    <source>
        <dbReference type="Proteomes" id="UP000323653"/>
    </source>
</evidence>
<dbReference type="Pfam" id="PF00278">
    <property type="entry name" value="Orn_DAP_Arg_deC"/>
    <property type="match status" value="1"/>
</dbReference>
<dbReference type="UniPathway" id="UPA00034">
    <property type="reaction ID" value="UER00027"/>
</dbReference>
<comment type="catalytic activity">
    <reaction evidence="5 8">
        <text>meso-2,6-diaminopimelate + H(+) = L-lysine + CO2</text>
        <dbReference type="Rhea" id="RHEA:15101"/>
        <dbReference type="ChEBI" id="CHEBI:15378"/>
        <dbReference type="ChEBI" id="CHEBI:16526"/>
        <dbReference type="ChEBI" id="CHEBI:32551"/>
        <dbReference type="ChEBI" id="CHEBI:57791"/>
        <dbReference type="EC" id="4.1.1.20"/>
    </reaction>
</comment>
<comment type="function">
    <text evidence="5">Specifically catalyzes the decarboxylation of meso-diaminopimelate (meso-DAP) to L-lysine.</text>
</comment>
<dbReference type="PROSITE" id="PS00879">
    <property type="entry name" value="ODR_DC_2_2"/>
    <property type="match status" value="1"/>
</dbReference>
<dbReference type="InterPro" id="IPR029066">
    <property type="entry name" value="PLP-binding_barrel"/>
</dbReference>
<dbReference type="PRINTS" id="PR01181">
    <property type="entry name" value="DAPDCRBXLASE"/>
</dbReference>
<feature type="binding site" evidence="5">
    <location>
        <position position="372"/>
    </location>
    <ligand>
        <name>substrate</name>
    </ligand>
</feature>
<evidence type="ECO:0000256" key="2">
    <source>
        <dbReference type="ARBA" id="ARBA00022793"/>
    </source>
</evidence>
<dbReference type="PANTHER" id="PTHR43727">
    <property type="entry name" value="DIAMINOPIMELATE DECARBOXYLASE"/>
    <property type="match status" value="1"/>
</dbReference>
<feature type="binding site" evidence="5">
    <location>
        <begin position="265"/>
        <end position="268"/>
    </location>
    <ligand>
        <name>pyridoxal 5'-phosphate</name>
        <dbReference type="ChEBI" id="CHEBI:597326"/>
    </ligand>
</feature>
<evidence type="ECO:0000256" key="6">
    <source>
        <dbReference type="NCBIfam" id="TIGR01048"/>
    </source>
</evidence>
<evidence type="ECO:0000256" key="8">
    <source>
        <dbReference type="RuleBase" id="RU003738"/>
    </source>
</evidence>
<dbReference type="InterPro" id="IPR022643">
    <property type="entry name" value="De-COase2_C"/>
</dbReference>
<dbReference type="GO" id="GO:0030170">
    <property type="term" value="F:pyridoxal phosphate binding"/>
    <property type="evidence" value="ECO:0007669"/>
    <property type="project" value="UniProtKB-UniRule"/>
</dbReference>
<dbReference type="PANTHER" id="PTHR43727:SF2">
    <property type="entry name" value="GROUP IV DECARBOXYLASE"/>
    <property type="match status" value="1"/>
</dbReference>
<dbReference type="CDD" id="cd06828">
    <property type="entry name" value="PLPDE_III_DapDC"/>
    <property type="match status" value="1"/>
</dbReference>
<dbReference type="PRINTS" id="PR01179">
    <property type="entry name" value="ODADCRBXLASE"/>
</dbReference>
<dbReference type="EMBL" id="CP043329">
    <property type="protein sequence ID" value="QEK53241.1"/>
    <property type="molecule type" value="Genomic_DNA"/>
</dbReference>
<dbReference type="GO" id="GO:0008836">
    <property type="term" value="F:diaminopimelate decarboxylase activity"/>
    <property type="evidence" value="ECO:0007669"/>
    <property type="project" value="UniProtKB-UniRule"/>
</dbReference>
<organism evidence="11 12">
    <name type="scientific">Pedobacter aquae</name>
    <dbReference type="NCBI Taxonomy" id="2605747"/>
    <lineage>
        <taxon>Bacteria</taxon>
        <taxon>Pseudomonadati</taxon>
        <taxon>Bacteroidota</taxon>
        <taxon>Sphingobacteriia</taxon>
        <taxon>Sphingobacteriales</taxon>
        <taxon>Sphingobacteriaceae</taxon>
        <taxon>Pedobacter</taxon>
    </lineage>
</organism>
<dbReference type="FunFam" id="3.20.20.10:FF:000003">
    <property type="entry name" value="Diaminopimelate decarboxylase"/>
    <property type="match status" value="1"/>
</dbReference>
<keyword evidence="4 5" id="KW-0456">Lyase</keyword>
<dbReference type="SUPFAM" id="SSF50621">
    <property type="entry name" value="Alanine racemase C-terminal domain-like"/>
    <property type="match status" value="1"/>
</dbReference>
<evidence type="ECO:0000259" key="9">
    <source>
        <dbReference type="Pfam" id="PF00278"/>
    </source>
</evidence>
<reference evidence="11 12" key="1">
    <citation type="submission" date="2019-08" db="EMBL/GenBank/DDBJ databases">
        <title>Pedobacter sp. nov., isolated from Han river, South Korea.</title>
        <authorList>
            <person name="Lee D.-H."/>
            <person name="Kim Y.-S."/>
            <person name="Hwang E.-M."/>
            <person name="Le Tran T.C."/>
            <person name="Cha C.-J."/>
        </authorList>
    </citation>
    <scope>NUCLEOTIDE SEQUENCE [LARGE SCALE GENOMIC DNA]</scope>
    <source>
        <strain evidence="11 12">CJ43</strain>
    </source>
</reference>
<keyword evidence="12" id="KW-1185">Reference proteome</keyword>
<evidence type="ECO:0000256" key="5">
    <source>
        <dbReference type="HAMAP-Rule" id="MF_02120"/>
    </source>
</evidence>
<feature type="binding site" evidence="5">
    <location>
        <position position="308"/>
    </location>
    <ligand>
        <name>substrate</name>
    </ligand>
</feature>
<dbReference type="InterPro" id="IPR000183">
    <property type="entry name" value="Orn/DAP/Arg_de-COase"/>
</dbReference>
<evidence type="ECO:0000256" key="3">
    <source>
        <dbReference type="ARBA" id="ARBA00022898"/>
    </source>
</evidence>
<feature type="modified residue" description="N6-(pyridoxal phosphate)lysine" evidence="5 7">
    <location>
        <position position="48"/>
    </location>
</feature>
<comment type="pathway">
    <text evidence="5 8">Amino-acid biosynthesis; L-lysine biosynthesis via DAP pathway; L-lysine from DL-2,6-diaminopimelate: step 1/1.</text>
</comment>
<dbReference type="GO" id="GO:0009089">
    <property type="term" value="P:lysine biosynthetic process via diaminopimelate"/>
    <property type="evidence" value="ECO:0007669"/>
    <property type="project" value="UniProtKB-UniRule"/>
</dbReference>
<dbReference type="KEGG" id="pej:FYC62_05525"/>
<dbReference type="HAMAP" id="MF_02120">
    <property type="entry name" value="LysA"/>
    <property type="match status" value="1"/>
</dbReference>
<feature type="binding site" evidence="5">
    <location>
        <position position="227"/>
    </location>
    <ligand>
        <name>pyridoxal 5'-phosphate</name>
        <dbReference type="ChEBI" id="CHEBI:597326"/>
    </ligand>
</feature>
<comment type="similarity">
    <text evidence="5">Belongs to the Orn/Lys/Arg decarboxylase class-II family. LysA subfamily.</text>
</comment>
<feature type="binding site" evidence="5">
    <location>
        <position position="344"/>
    </location>
    <ligand>
        <name>substrate</name>
    </ligand>
</feature>